<feature type="coiled-coil region" evidence="1">
    <location>
        <begin position="148"/>
        <end position="264"/>
    </location>
</feature>
<proteinExistence type="predicted"/>
<accession>A0A0B7B6Y0</accession>
<organism evidence="2">
    <name type="scientific">Arion vulgaris</name>
    <dbReference type="NCBI Taxonomy" id="1028688"/>
    <lineage>
        <taxon>Eukaryota</taxon>
        <taxon>Metazoa</taxon>
        <taxon>Spiralia</taxon>
        <taxon>Lophotrochozoa</taxon>
        <taxon>Mollusca</taxon>
        <taxon>Gastropoda</taxon>
        <taxon>Heterobranchia</taxon>
        <taxon>Euthyneura</taxon>
        <taxon>Panpulmonata</taxon>
        <taxon>Eupulmonata</taxon>
        <taxon>Stylommatophora</taxon>
        <taxon>Helicina</taxon>
        <taxon>Arionoidea</taxon>
        <taxon>Arionidae</taxon>
        <taxon>Arion</taxon>
    </lineage>
</organism>
<sequence>MTTMEDLRVHLVNFVPEYPVKKGYVAQLLLDRCRLTDVIKKVKDLVLATDIDKDKCIDDVHLKNNVTRFDKLLRLKMRCVSRQWSSIMDLCLEIFPVRFKNMSSSVVLQSVISTASPSVSGTPLRSPSPKRLRCNCRCESCANTQRTFVNMKKKCNSLQRKITDIRKQRSERLVKYSVQRVNLNMKRKMATIDALKKKYKESCVRKSVVDNLRDSLRVAREKRDNLDAMVREHMSTVESLQKKLKEAEKIIGKLAIEREENNRRHKAEILLAGKKLHNDCSYYANELAMTLNNNTCLHCRIVAARYSNT</sequence>
<evidence type="ECO:0000313" key="2">
    <source>
        <dbReference type="EMBL" id="CEK88647.1"/>
    </source>
</evidence>
<gene>
    <name evidence="2" type="primary">ORF166331</name>
</gene>
<name>A0A0B7B6Y0_9EUPU</name>
<keyword evidence="1" id="KW-0175">Coiled coil</keyword>
<protein>
    <submittedName>
        <fullName evidence="2">Uncharacterized protein</fullName>
    </submittedName>
</protein>
<dbReference type="EMBL" id="HACG01041782">
    <property type="protein sequence ID" value="CEK88647.1"/>
    <property type="molecule type" value="Transcribed_RNA"/>
</dbReference>
<evidence type="ECO:0000256" key="1">
    <source>
        <dbReference type="SAM" id="Coils"/>
    </source>
</evidence>
<reference evidence="2" key="1">
    <citation type="submission" date="2014-12" db="EMBL/GenBank/DDBJ databases">
        <title>Insight into the proteome of Arion vulgaris.</title>
        <authorList>
            <person name="Aradska J."/>
            <person name="Bulat T."/>
            <person name="Smidak R."/>
            <person name="Sarate P."/>
            <person name="Gangsoo J."/>
            <person name="Sialana F."/>
            <person name="Bilban M."/>
            <person name="Lubec G."/>
        </authorList>
    </citation>
    <scope>NUCLEOTIDE SEQUENCE</scope>
    <source>
        <tissue evidence="2">Skin</tissue>
    </source>
</reference>
<dbReference type="AlphaFoldDB" id="A0A0B7B6Y0"/>